<keyword evidence="5" id="KW-0472">Membrane</keyword>
<comment type="subcellular location">
    <subcellularLocation>
        <location evidence="5">Membrane</location>
        <topology evidence="5">Single-pass membrane protein</topology>
    </subcellularLocation>
</comment>
<dbReference type="Gene3D" id="3.40.50.2000">
    <property type="entry name" value="Glycogen Phosphorylase B"/>
    <property type="match status" value="2"/>
</dbReference>
<dbReference type="InterPro" id="IPR002213">
    <property type="entry name" value="UDP_glucos_trans"/>
</dbReference>
<sequence length="524" mass="60129">MYHKTSILILAFLLMKTQAAKILGVFPIPSISHQVVFREITQELVKRGHEVTVITPDPAFPKGNGPANLKEIDVHDVSYTLWQNVFQAKYKAGTQKYMTFEEMREGSKLFSYLLQIQIQTPLVQELITNKNNKFDLILIEAMVRPALVFSHIFKSPVIMISSLGAIFNNHDIMGSLTHPILYPSTFQIKLYNLTLWEKFDLLRYHYTIEYAVYLSEFDEHEMLKKNFGSDVPALKELYNNVHMLLLNIHSVWADNQPVPPGVVFMGGVHQLPEKELPKDLKTYLDSSKRGVIYVSFGTNVLSGMITTEKVKIMVKVLSKLPYDVLWKWDQDELPEKSDNIKLSKWLPQSDLLRHPKIKLFVTQAGLQSTDEAITAGVPLIAIPMLGDQWYNAEKYLKHGIGVKLDIGTLTEDQFKHAVETVITVESYRRNVIKLRDIMRDQPETPLERAIWWIEYVIRHGGAKQLRAPSANISFAEYFELRLILIVLSTVVTALLLLIVTLIFTFRFISKLLCSKNEVNKKKTN</sequence>
<evidence type="ECO:0000256" key="4">
    <source>
        <dbReference type="RuleBase" id="RU003718"/>
    </source>
</evidence>
<keyword evidence="5" id="KW-0732">Signal</keyword>
<keyword evidence="2 4" id="KW-0328">Glycosyltransferase</keyword>
<accession>A0AAU9UF07</accession>
<keyword evidence="3 4" id="KW-0808">Transferase</keyword>
<comment type="similarity">
    <text evidence="1 4">Belongs to the UDP-glycosyltransferase family.</text>
</comment>
<dbReference type="FunFam" id="3.40.50.2000:FF:000021">
    <property type="entry name" value="UDP-glucuronosyltransferase"/>
    <property type="match status" value="1"/>
</dbReference>
<dbReference type="EC" id="2.4.1.17" evidence="5"/>
<keyword evidence="5" id="KW-0812">Transmembrane</keyword>
<gene>
    <name evidence="6" type="ORF">EEDITHA_LOCUS11745</name>
</gene>
<feature type="chain" id="PRO_5043094317" description="UDP-glucuronosyltransferase" evidence="5">
    <location>
        <begin position="20"/>
        <end position="524"/>
    </location>
</feature>
<dbReference type="InterPro" id="IPR050271">
    <property type="entry name" value="UDP-glycosyltransferase"/>
</dbReference>
<reference evidence="6" key="1">
    <citation type="submission" date="2022-03" db="EMBL/GenBank/DDBJ databases">
        <authorList>
            <person name="Tunstrom K."/>
        </authorList>
    </citation>
    <scope>NUCLEOTIDE SEQUENCE</scope>
</reference>
<dbReference type="EMBL" id="CAKOGL010000016">
    <property type="protein sequence ID" value="CAH2096397.1"/>
    <property type="molecule type" value="Genomic_DNA"/>
</dbReference>
<dbReference type="GO" id="GO:0015020">
    <property type="term" value="F:glucuronosyltransferase activity"/>
    <property type="evidence" value="ECO:0007669"/>
    <property type="project" value="UniProtKB-EC"/>
</dbReference>
<dbReference type="InterPro" id="IPR035595">
    <property type="entry name" value="UDP_glycos_trans_CS"/>
</dbReference>
<dbReference type="PROSITE" id="PS00375">
    <property type="entry name" value="UDPGT"/>
    <property type="match status" value="1"/>
</dbReference>
<evidence type="ECO:0000256" key="3">
    <source>
        <dbReference type="ARBA" id="ARBA00022679"/>
    </source>
</evidence>
<keyword evidence="7" id="KW-1185">Reference proteome</keyword>
<keyword evidence="5" id="KW-1133">Transmembrane helix</keyword>
<dbReference type="GO" id="GO:0016020">
    <property type="term" value="C:membrane"/>
    <property type="evidence" value="ECO:0007669"/>
    <property type="project" value="UniProtKB-SubCell"/>
</dbReference>
<evidence type="ECO:0000313" key="6">
    <source>
        <dbReference type="EMBL" id="CAH2096397.1"/>
    </source>
</evidence>
<name>A0AAU9UF07_EUPED</name>
<evidence type="ECO:0000256" key="5">
    <source>
        <dbReference type="RuleBase" id="RU362059"/>
    </source>
</evidence>
<dbReference type="Pfam" id="PF00201">
    <property type="entry name" value="UDPGT"/>
    <property type="match status" value="1"/>
</dbReference>
<dbReference type="PANTHER" id="PTHR48043">
    <property type="entry name" value="EG:EG0003.4 PROTEIN-RELATED"/>
    <property type="match status" value="1"/>
</dbReference>
<evidence type="ECO:0000313" key="7">
    <source>
        <dbReference type="Proteomes" id="UP001153954"/>
    </source>
</evidence>
<dbReference type="PANTHER" id="PTHR48043:SF159">
    <property type="entry name" value="EG:EG0003.4 PROTEIN-RELATED"/>
    <property type="match status" value="1"/>
</dbReference>
<dbReference type="CDD" id="cd03784">
    <property type="entry name" value="GT1_Gtf-like"/>
    <property type="match status" value="1"/>
</dbReference>
<dbReference type="SUPFAM" id="SSF53756">
    <property type="entry name" value="UDP-Glycosyltransferase/glycogen phosphorylase"/>
    <property type="match status" value="1"/>
</dbReference>
<dbReference type="Proteomes" id="UP001153954">
    <property type="component" value="Unassembled WGS sequence"/>
</dbReference>
<comment type="catalytic activity">
    <reaction evidence="5">
        <text>glucuronate acceptor + UDP-alpha-D-glucuronate = acceptor beta-D-glucuronoside + UDP + H(+)</text>
        <dbReference type="Rhea" id="RHEA:21032"/>
        <dbReference type="ChEBI" id="CHEBI:15378"/>
        <dbReference type="ChEBI" id="CHEBI:58052"/>
        <dbReference type="ChEBI" id="CHEBI:58223"/>
        <dbReference type="ChEBI" id="CHEBI:132367"/>
        <dbReference type="ChEBI" id="CHEBI:132368"/>
        <dbReference type="EC" id="2.4.1.17"/>
    </reaction>
</comment>
<feature type="signal peptide" evidence="5">
    <location>
        <begin position="1"/>
        <end position="19"/>
    </location>
</feature>
<proteinExistence type="inferred from homology"/>
<organism evidence="6 7">
    <name type="scientific">Euphydryas editha</name>
    <name type="common">Edith's checkerspot</name>
    <dbReference type="NCBI Taxonomy" id="104508"/>
    <lineage>
        <taxon>Eukaryota</taxon>
        <taxon>Metazoa</taxon>
        <taxon>Ecdysozoa</taxon>
        <taxon>Arthropoda</taxon>
        <taxon>Hexapoda</taxon>
        <taxon>Insecta</taxon>
        <taxon>Pterygota</taxon>
        <taxon>Neoptera</taxon>
        <taxon>Endopterygota</taxon>
        <taxon>Lepidoptera</taxon>
        <taxon>Glossata</taxon>
        <taxon>Ditrysia</taxon>
        <taxon>Papilionoidea</taxon>
        <taxon>Nymphalidae</taxon>
        <taxon>Nymphalinae</taxon>
        <taxon>Euphydryas</taxon>
    </lineage>
</organism>
<feature type="transmembrane region" description="Helical" evidence="5">
    <location>
        <begin position="482"/>
        <end position="505"/>
    </location>
</feature>
<dbReference type="AlphaFoldDB" id="A0AAU9UF07"/>
<evidence type="ECO:0000256" key="2">
    <source>
        <dbReference type="ARBA" id="ARBA00022676"/>
    </source>
</evidence>
<comment type="caution">
    <text evidence="6">The sequence shown here is derived from an EMBL/GenBank/DDBJ whole genome shotgun (WGS) entry which is preliminary data.</text>
</comment>
<evidence type="ECO:0000256" key="1">
    <source>
        <dbReference type="ARBA" id="ARBA00009995"/>
    </source>
</evidence>
<protein>
    <recommendedName>
        <fullName evidence="5">UDP-glucuronosyltransferase</fullName>
        <ecNumber evidence="5">2.4.1.17</ecNumber>
    </recommendedName>
</protein>